<keyword evidence="1 7" id="KW-0723">Serine/threonine-protein kinase</keyword>
<feature type="binding site" evidence="6">
    <location>
        <position position="39"/>
    </location>
    <ligand>
        <name>ATP</name>
        <dbReference type="ChEBI" id="CHEBI:30616"/>
    </ligand>
</feature>
<sequence>MAPEIIKNRYEVLNMLGEGSYGQVFRCFDLKEMKEVALKVSDKTVCLTKQNKYREAVFLKQLKNSSIIRFEEDFVIEFEHFLVLEYMSKGSLWEVFKNGALPLANVRRYARSVLKGLKFLKKKGVVHADIKAANILVKDHEMGTIKLADFGLSFFENELVDHLVSTQGYRAPEVLLNLQVGTPLDMWSAGCIFAELSTGQQLLPCYSDLHEIVGITELELALVAQR</sequence>
<keyword evidence="9" id="KW-1185">Reference proteome</keyword>
<dbReference type="InterPro" id="IPR008271">
    <property type="entry name" value="Ser/Thr_kinase_AS"/>
</dbReference>
<dbReference type="GO" id="GO:0004674">
    <property type="term" value="F:protein serine/threonine kinase activity"/>
    <property type="evidence" value="ECO:0007669"/>
    <property type="project" value="UniProtKB-KW"/>
</dbReference>
<dbReference type="KEGG" id="pmrn:116955698"/>
<feature type="domain" description="Protein kinase" evidence="8">
    <location>
        <begin position="10"/>
        <end position="226"/>
    </location>
</feature>
<evidence type="ECO:0000256" key="4">
    <source>
        <dbReference type="ARBA" id="ARBA00022777"/>
    </source>
</evidence>
<evidence type="ECO:0000256" key="7">
    <source>
        <dbReference type="RuleBase" id="RU000304"/>
    </source>
</evidence>
<keyword evidence="2" id="KW-0808">Transferase</keyword>
<protein>
    <submittedName>
        <fullName evidence="10">Dual specificity tyrosine-phosphorylation-regulated kinase 2-like</fullName>
    </submittedName>
</protein>
<dbReference type="Proteomes" id="UP001318040">
    <property type="component" value="Chromosome 61"/>
</dbReference>
<dbReference type="AlphaFoldDB" id="A0AAJ7UCR5"/>
<dbReference type="PROSITE" id="PS00108">
    <property type="entry name" value="PROTEIN_KINASE_ST"/>
    <property type="match status" value="1"/>
</dbReference>
<dbReference type="InterPro" id="IPR017441">
    <property type="entry name" value="Protein_kinase_ATP_BS"/>
</dbReference>
<dbReference type="Pfam" id="PF00069">
    <property type="entry name" value="Pkinase"/>
    <property type="match status" value="1"/>
</dbReference>
<organism evidence="9 10">
    <name type="scientific">Petromyzon marinus</name>
    <name type="common">Sea lamprey</name>
    <dbReference type="NCBI Taxonomy" id="7757"/>
    <lineage>
        <taxon>Eukaryota</taxon>
        <taxon>Metazoa</taxon>
        <taxon>Chordata</taxon>
        <taxon>Craniata</taxon>
        <taxon>Vertebrata</taxon>
        <taxon>Cyclostomata</taxon>
        <taxon>Hyperoartia</taxon>
        <taxon>Petromyzontiformes</taxon>
        <taxon>Petromyzontidae</taxon>
        <taxon>Petromyzon</taxon>
    </lineage>
</organism>
<dbReference type="InterPro" id="IPR000719">
    <property type="entry name" value="Prot_kinase_dom"/>
</dbReference>
<evidence type="ECO:0000256" key="3">
    <source>
        <dbReference type="ARBA" id="ARBA00022741"/>
    </source>
</evidence>
<evidence type="ECO:0000313" key="9">
    <source>
        <dbReference type="Proteomes" id="UP001318040"/>
    </source>
</evidence>
<dbReference type="Gene3D" id="1.10.510.10">
    <property type="entry name" value="Transferase(Phosphotransferase) domain 1"/>
    <property type="match status" value="1"/>
</dbReference>
<dbReference type="SUPFAM" id="SSF56112">
    <property type="entry name" value="Protein kinase-like (PK-like)"/>
    <property type="match status" value="1"/>
</dbReference>
<dbReference type="PROSITE" id="PS50011">
    <property type="entry name" value="PROTEIN_KINASE_DOM"/>
    <property type="match status" value="1"/>
</dbReference>
<reference evidence="10" key="1">
    <citation type="submission" date="2025-08" db="UniProtKB">
        <authorList>
            <consortium name="RefSeq"/>
        </authorList>
    </citation>
    <scope>IDENTIFICATION</scope>
    <source>
        <tissue evidence="10">Sperm</tissue>
    </source>
</reference>
<proteinExistence type="inferred from homology"/>
<accession>A0AAJ7UCR5</accession>
<dbReference type="RefSeq" id="XP_032832846.1">
    <property type="nucleotide sequence ID" value="XM_032976955.1"/>
</dbReference>
<dbReference type="InterPro" id="IPR011009">
    <property type="entry name" value="Kinase-like_dom_sf"/>
</dbReference>
<evidence type="ECO:0000256" key="1">
    <source>
        <dbReference type="ARBA" id="ARBA00022527"/>
    </source>
</evidence>
<evidence type="ECO:0000256" key="6">
    <source>
        <dbReference type="PROSITE-ProRule" id="PRU10141"/>
    </source>
</evidence>
<keyword evidence="5 6" id="KW-0067">ATP-binding</keyword>
<evidence type="ECO:0000256" key="2">
    <source>
        <dbReference type="ARBA" id="ARBA00022679"/>
    </source>
</evidence>
<gene>
    <name evidence="10" type="primary">LOC116955698</name>
</gene>
<name>A0AAJ7UCR5_PETMA</name>
<keyword evidence="4" id="KW-0418">Kinase</keyword>
<dbReference type="PROSITE" id="PS00107">
    <property type="entry name" value="PROTEIN_KINASE_ATP"/>
    <property type="match status" value="1"/>
</dbReference>
<evidence type="ECO:0000313" key="10">
    <source>
        <dbReference type="RefSeq" id="XP_032832846.1"/>
    </source>
</evidence>
<dbReference type="PANTHER" id="PTHR24058">
    <property type="entry name" value="DUAL SPECIFICITY PROTEIN KINASE"/>
    <property type="match status" value="1"/>
</dbReference>
<evidence type="ECO:0000256" key="5">
    <source>
        <dbReference type="ARBA" id="ARBA00022840"/>
    </source>
</evidence>
<keyword evidence="3 6" id="KW-0547">Nucleotide-binding</keyword>
<comment type="similarity">
    <text evidence="7">Belongs to the protein kinase superfamily.</text>
</comment>
<dbReference type="GO" id="GO:0005524">
    <property type="term" value="F:ATP binding"/>
    <property type="evidence" value="ECO:0007669"/>
    <property type="project" value="UniProtKB-UniRule"/>
</dbReference>
<evidence type="ECO:0000259" key="8">
    <source>
        <dbReference type="PROSITE" id="PS50011"/>
    </source>
</evidence>
<dbReference type="InterPro" id="IPR050494">
    <property type="entry name" value="Ser_Thr_dual-spec_kinase"/>
</dbReference>
<dbReference type="SMART" id="SM00220">
    <property type="entry name" value="S_TKc"/>
    <property type="match status" value="1"/>
</dbReference>